<evidence type="ECO:0000313" key="1">
    <source>
        <dbReference type="EMBL" id="CBI09732.1"/>
    </source>
</evidence>
<reference evidence="1" key="1">
    <citation type="submission" date="2009-10" db="EMBL/GenBank/DDBJ databases">
        <title>Diversity of trophic interactions inside an arsenic-rich microbial ecosystem.</title>
        <authorList>
            <person name="Bertin P.N."/>
            <person name="Heinrich-Salmeron A."/>
            <person name="Pelletier E."/>
            <person name="Goulhen-Chollet F."/>
            <person name="Arsene-Ploetze F."/>
            <person name="Gallien S."/>
            <person name="Calteau A."/>
            <person name="Vallenet D."/>
            <person name="Casiot C."/>
            <person name="Chane-Woon-Ming B."/>
            <person name="Giloteaux L."/>
            <person name="Barakat M."/>
            <person name="Bonnefoy V."/>
            <person name="Bruneel O."/>
            <person name="Chandler M."/>
            <person name="Cleiss J."/>
            <person name="Duran R."/>
            <person name="Elbaz-Poulichet F."/>
            <person name="Fonknechten N."/>
            <person name="Lauga B."/>
            <person name="Mornico D."/>
            <person name="Ortet P."/>
            <person name="Schaeffer C."/>
            <person name="Siguier P."/>
            <person name="Alexander Thil Smith A."/>
            <person name="Van Dorsselaer A."/>
            <person name="Weissenbach J."/>
            <person name="Medigue C."/>
            <person name="Le Paslier D."/>
        </authorList>
    </citation>
    <scope>NUCLEOTIDE SEQUENCE</scope>
</reference>
<dbReference type="EMBL" id="CABR01000049">
    <property type="protein sequence ID" value="CBI09732.1"/>
    <property type="molecule type" value="Genomic_DNA"/>
</dbReference>
<proteinExistence type="predicted"/>
<accession>E6QR61</accession>
<comment type="caution">
    <text evidence="1">The sequence shown here is derived from an EMBL/GenBank/DDBJ whole genome shotgun (WGS) entry which is preliminary data.</text>
</comment>
<organism evidence="1">
    <name type="scientific">mine drainage metagenome</name>
    <dbReference type="NCBI Taxonomy" id="410659"/>
    <lineage>
        <taxon>unclassified sequences</taxon>
        <taxon>metagenomes</taxon>
        <taxon>ecological metagenomes</taxon>
    </lineage>
</organism>
<name>E6QR61_9ZZZZ</name>
<gene>
    <name evidence="1" type="ORF">CARN7_0475</name>
</gene>
<protein>
    <submittedName>
        <fullName evidence="1">Uncharacterized protein</fullName>
    </submittedName>
</protein>
<dbReference type="AlphaFoldDB" id="E6QR61"/>
<sequence>MSCIRDGCKAQSAANGCSIRKLCNAADARIHGNPSGWGRFGRIPVLRSVFCERHNCTSRALGCIPKRPQRKSKLFINKPLFPVFIQKVAKLHYSTHKSWLQKISKNRLVYAKLGPTILPEKQAGRLNLFAQIYAGSKPEMRYSDKNTE</sequence>